<sequence>MINDRSGDVLSQKLYLVKPAREFKDEYLSFYQEWVESGEDMIPWVIEKDPTDFEKMLQFLDDNEKGLNQPEGWVPDSTRWLVNEEKRILGVVNIRHDLTEFLLNGGGHIGYGIRPSERKKGYATKLLKLSLELTKDLGIDRVLVVCDKDNIGSMKVIVKNGGIEDKDFIEENGNIVKRYWME</sequence>
<comment type="caution">
    <text evidence="2">The sequence shown here is derived from an EMBL/GenBank/DDBJ whole genome shotgun (WGS) entry which is preliminary data.</text>
</comment>
<dbReference type="PANTHER" id="PTHR39173:SF1">
    <property type="entry name" value="ACETYLTRANSFERASE"/>
    <property type="match status" value="1"/>
</dbReference>
<dbReference type="AlphaFoldDB" id="A0A495A4Z5"/>
<dbReference type="SUPFAM" id="SSF55729">
    <property type="entry name" value="Acyl-CoA N-acyltransferases (Nat)"/>
    <property type="match status" value="1"/>
</dbReference>
<dbReference type="InterPro" id="IPR016181">
    <property type="entry name" value="Acyl_CoA_acyltransferase"/>
</dbReference>
<dbReference type="CDD" id="cd04301">
    <property type="entry name" value="NAT_SF"/>
    <property type="match status" value="1"/>
</dbReference>
<dbReference type="GO" id="GO:0016747">
    <property type="term" value="F:acyltransferase activity, transferring groups other than amino-acyl groups"/>
    <property type="evidence" value="ECO:0007669"/>
    <property type="project" value="InterPro"/>
</dbReference>
<organism evidence="2 3">
    <name type="scientific">Oceanobacillus halophilus</name>
    <dbReference type="NCBI Taxonomy" id="930130"/>
    <lineage>
        <taxon>Bacteria</taxon>
        <taxon>Bacillati</taxon>
        <taxon>Bacillota</taxon>
        <taxon>Bacilli</taxon>
        <taxon>Bacillales</taxon>
        <taxon>Bacillaceae</taxon>
        <taxon>Oceanobacillus</taxon>
    </lineage>
</organism>
<dbReference type="InterPro" id="IPR000182">
    <property type="entry name" value="GNAT_dom"/>
</dbReference>
<keyword evidence="2" id="KW-0808">Transferase</keyword>
<evidence type="ECO:0000313" key="2">
    <source>
        <dbReference type="EMBL" id="RKQ34771.1"/>
    </source>
</evidence>
<protein>
    <submittedName>
        <fullName evidence="2">GNAT family N-acetyltransferase</fullName>
    </submittedName>
</protein>
<dbReference type="Pfam" id="PF13302">
    <property type="entry name" value="Acetyltransf_3"/>
    <property type="match status" value="1"/>
</dbReference>
<dbReference type="OrthoDB" id="9797989at2"/>
<name>A0A495A4Z5_9BACI</name>
<accession>A0A495A4Z5</accession>
<reference evidence="2 3" key="1">
    <citation type="journal article" date="2016" name="Int. J. Syst. Evol. Microbiol.">
        <title>Oceanobacillus halophilus sp. nov., a novel moderately halophilic bacterium from a hypersaline lake.</title>
        <authorList>
            <person name="Amoozegar M.A."/>
            <person name="Bagheri M."/>
            <person name="Makhdoumi A."/>
            <person name="Nikou M.M."/>
            <person name="Fazeli S.A.S."/>
            <person name="Schumann P."/>
            <person name="Sproer C."/>
            <person name="Sanchez-Porro C."/>
            <person name="Ventosa A."/>
        </authorList>
    </citation>
    <scope>NUCLEOTIDE SEQUENCE [LARGE SCALE GENOMIC DNA]</scope>
    <source>
        <strain evidence="2 3">DSM 23996</strain>
    </source>
</reference>
<feature type="domain" description="N-acetyltransferase" evidence="1">
    <location>
        <begin position="43"/>
        <end position="182"/>
    </location>
</feature>
<keyword evidence="3" id="KW-1185">Reference proteome</keyword>
<dbReference type="PANTHER" id="PTHR39173">
    <property type="entry name" value="ACETYLTRANSFERASE"/>
    <property type="match status" value="1"/>
</dbReference>
<dbReference type="PROSITE" id="PS51186">
    <property type="entry name" value="GNAT"/>
    <property type="match status" value="1"/>
</dbReference>
<evidence type="ECO:0000259" key="1">
    <source>
        <dbReference type="PROSITE" id="PS51186"/>
    </source>
</evidence>
<proteinExistence type="predicted"/>
<dbReference type="Gene3D" id="3.40.630.30">
    <property type="match status" value="1"/>
</dbReference>
<dbReference type="EMBL" id="RBZP01000003">
    <property type="protein sequence ID" value="RKQ34771.1"/>
    <property type="molecule type" value="Genomic_DNA"/>
</dbReference>
<gene>
    <name evidence="2" type="ORF">D8M06_07415</name>
</gene>
<dbReference type="Proteomes" id="UP000269301">
    <property type="component" value="Unassembled WGS sequence"/>
</dbReference>
<evidence type="ECO:0000313" key="3">
    <source>
        <dbReference type="Proteomes" id="UP000269301"/>
    </source>
</evidence>